<evidence type="ECO:0000259" key="7">
    <source>
        <dbReference type="PROSITE" id="PS50893"/>
    </source>
</evidence>
<dbReference type="InterPro" id="IPR003439">
    <property type="entry name" value="ABC_transporter-like_ATP-bd"/>
</dbReference>
<dbReference type="GO" id="GO:0005886">
    <property type="term" value="C:plasma membrane"/>
    <property type="evidence" value="ECO:0007669"/>
    <property type="project" value="UniProtKB-SubCell"/>
</dbReference>
<feature type="transmembrane region" description="Helical" evidence="6">
    <location>
        <begin position="209"/>
        <end position="228"/>
    </location>
</feature>
<feature type="domain" description="ABC transmembrane type-1" evidence="8">
    <location>
        <begin position="74"/>
        <end position="349"/>
    </location>
</feature>
<protein>
    <submittedName>
        <fullName evidence="9">Putative multidrug resistance ABC transporter ATP-binding/permease protein YheI</fullName>
        <ecNumber evidence="9">3.6.3.-</ecNumber>
    </submittedName>
</protein>
<feature type="domain" description="ABC transporter" evidence="7">
    <location>
        <begin position="359"/>
        <end position="602"/>
    </location>
</feature>
<dbReference type="InterPro" id="IPR039421">
    <property type="entry name" value="Type_1_exporter"/>
</dbReference>
<keyword evidence="4 6" id="KW-0472">Membrane</keyword>
<gene>
    <name evidence="9" type="primary">yheI</name>
    <name evidence="9" type="ORF">Csp1_19500</name>
</gene>
<feature type="region of interest" description="Disordered" evidence="5">
    <location>
        <begin position="1"/>
        <end position="20"/>
    </location>
</feature>
<keyword evidence="2 6" id="KW-0812">Transmembrane</keyword>
<feature type="transmembrane region" description="Helical" evidence="6">
    <location>
        <begin position="291"/>
        <end position="317"/>
    </location>
</feature>
<proteinExistence type="predicted"/>
<dbReference type="SUPFAM" id="SSF52540">
    <property type="entry name" value="P-loop containing nucleoside triphosphate hydrolases"/>
    <property type="match status" value="1"/>
</dbReference>
<evidence type="ECO:0000256" key="1">
    <source>
        <dbReference type="ARBA" id="ARBA00004651"/>
    </source>
</evidence>
<dbReference type="EMBL" id="CP024988">
    <property type="protein sequence ID" value="AWT26719.1"/>
    <property type="molecule type" value="Genomic_DNA"/>
</dbReference>
<keyword evidence="3 6" id="KW-1133">Transmembrane helix</keyword>
<keyword evidence="9" id="KW-0547">Nucleotide-binding</keyword>
<keyword evidence="10" id="KW-1185">Reference proteome</keyword>
<dbReference type="Gene3D" id="3.40.50.300">
    <property type="entry name" value="P-loop containing nucleotide triphosphate hydrolases"/>
    <property type="match status" value="1"/>
</dbReference>
<evidence type="ECO:0000313" key="9">
    <source>
        <dbReference type="EMBL" id="AWT26719.1"/>
    </source>
</evidence>
<dbReference type="InterPro" id="IPR017871">
    <property type="entry name" value="ABC_transporter-like_CS"/>
</dbReference>
<dbReference type="Pfam" id="PF00664">
    <property type="entry name" value="ABC_membrane"/>
    <property type="match status" value="1"/>
</dbReference>
<feature type="transmembrane region" description="Helical" evidence="6">
    <location>
        <begin position="70"/>
        <end position="96"/>
    </location>
</feature>
<dbReference type="InterPro" id="IPR036640">
    <property type="entry name" value="ABC1_TM_sf"/>
</dbReference>
<evidence type="ECO:0000256" key="5">
    <source>
        <dbReference type="SAM" id="MobiDB-lite"/>
    </source>
</evidence>
<dbReference type="PROSITE" id="PS50893">
    <property type="entry name" value="ABC_TRANSPORTER_2"/>
    <property type="match status" value="1"/>
</dbReference>
<dbReference type="PROSITE" id="PS00211">
    <property type="entry name" value="ABC_TRANSPORTER_1"/>
    <property type="match status" value="1"/>
</dbReference>
<dbReference type="CDD" id="cd07346">
    <property type="entry name" value="ABC_6TM_exporters"/>
    <property type="match status" value="1"/>
</dbReference>
<dbReference type="Pfam" id="PF00005">
    <property type="entry name" value="ABC_tran"/>
    <property type="match status" value="1"/>
</dbReference>
<dbReference type="PANTHER" id="PTHR43394">
    <property type="entry name" value="ATP-DEPENDENT PERMEASE MDL1, MITOCHONDRIAL"/>
    <property type="match status" value="1"/>
</dbReference>
<dbReference type="EC" id="3.6.3.-" evidence="9"/>
<dbReference type="OrthoDB" id="4966664at2"/>
<accession>A0A2Z3YR60</accession>
<dbReference type="InterPro" id="IPR027417">
    <property type="entry name" value="P-loop_NTPase"/>
</dbReference>
<evidence type="ECO:0000256" key="6">
    <source>
        <dbReference type="SAM" id="Phobius"/>
    </source>
</evidence>
<evidence type="ECO:0000256" key="3">
    <source>
        <dbReference type="ARBA" id="ARBA00022989"/>
    </source>
</evidence>
<feature type="transmembrane region" description="Helical" evidence="6">
    <location>
        <begin position="108"/>
        <end position="129"/>
    </location>
</feature>
<keyword evidence="9" id="KW-0067">ATP-binding</keyword>
<evidence type="ECO:0000313" key="10">
    <source>
        <dbReference type="Proteomes" id="UP000247696"/>
    </source>
</evidence>
<keyword evidence="9" id="KW-0378">Hydrolase</keyword>
<evidence type="ECO:0000256" key="2">
    <source>
        <dbReference type="ARBA" id="ARBA00022692"/>
    </source>
</evidence>
<dbReference type="PROSITE" id="PS50929">
    <property type="entry name" value="ABC_TM1F"/>
    <property type="match status" value="1"/>
</dbReference>
<evidence type="ECO:0000256" key="4">
    <source>
        <dbReference type="ARBA" id="ARBA00023136"/>
    </source>
</evidence>
<dbReference type="RefSeq" id="WP_110481667.1">
    <property type="nucleotide sequence ID" value="NZ_CP024988.1"/>
</dbReference>
<name>A0A2Z3YR60_9CORY</name>
<feature type="transmembrane region" description="Helical" evidence="6">
    <location>
        <begin position="184"/>
        <end position="203"/>
    </location>
</feature>
<dbReference type="InterPro" id="IPR011527">
    <property type="entry name" value="ABC1_TM_dom"/>
</dbReference>
<organism evidence="9 10">
    <name type="scientific">Corynebacterium provencense</name>
    <dbReference type="NCBI Taxonomy" id="1737425"/>
    <lineage>
        <taxon>Bacteria</taxon>
        <taxon>Bacillati</taxon>
        <taxon>Actinomycetota</taxon>
        <taxon>Actinomycetes</taxon>
        <taxon>Mycobacteriales</taxon>
        <taxon>Corynebacteriaceae</taxon>
        <taxon>Corynebacterium</taxon>
    </lineage>
</organism>
<dbReference type="GO" id="GO:0016887">
    <property type="term" value="F:ATP hydrolysis activity"/>
    <property type="evidence" value="ECO:0007669"/>
    <property type="project" value="InterPro"/>
</dbReference>
<dbReference type="Gene3D" id="1.20.1560.10">
    <property type="entry name" value="ABC transporter type 1, transmembrane domain"/>
    <property type="match status" value="1"/>
</dbReference>
<evidence type="ECO:0000259" key="8">
    <source>
        <dbReference type="PROSITE" id="PS50929"/>
    </source>
</evidence>
<feature type="region of interest" description="Disordered" evidence="5">
    <location>
        <begin position="394"/>
        <end position="417"/>
    </location>
</feature>
<reference evidence="10" key="1">
    <citation type="submission" date="2017-11" db="EMBL/GenBank/DDBJ databases">
        <title>Otitis media/interna in a cat caused by the recently described species Corynebacterium provencense.</title>
        <authorList>
            <person name="Kittl S."/>
            <person name="Brodard I."/>
            <person name="Rychener L."/>
            <person name="Jores J."/>
            <person name="Roosje P."/>
            <person name="Gobeli Brawand S."/>
        </authorList>
    </citation>
    <scope>NUCLEOTIDE SEQUENCE [LARGE SCALE GENOMIC DNA]</scope>
    <source>
        <strain evidence="10">17KM38</strain>
    </source>
</reference>
<dbReference type="GO" id="GO:0005524">
    <property type="term" value="F:ATP binding"/>
    <property type="evidence" value="ECO:0007669"/>
    <property type="project" value="UniProtKB-KW"/>
</dbReference>
<dbReference type="AlphaFoldDB" id="A0A2Z3YR60"/>
<sequence length="602" mass="62304">MTTSADSPAAPAGPPGPTPEDALRSHLFGIRWPLLLQAPREQVASRPIPFDDKTTAAQFTRRVVFGAVKYTVPGGILLALSQLCSVAVPVTAGLVVDRAIARHSLAELLGWTGVLVAVSVAASLCFRFGSRTGFYGMQQVQHRLRMDVTDRLLDPAGMETRRLSGALLATATGDVFRLAATMQLGIYPVGELCAVVACAVALTAVSWPLGLAVLVGAPLMLWIMTAAGRPLQRRSRSQQALVARATGQAGDIIAGYRVIKGLRAERTASDRYRRVSSGALDGALRARNSRALYLGTMNSVSGVFIAGLTVGAAVLALEGQLTVGELISVVGLTQFLLGPLTSLPTMIGAPWATGVASADRVLDLLRTPGSDTGPGVRTAPERDRPLTLTVTGATVSAGAAPDAETDVETDSGSGDGGCGGTPVLTVSSGECVGVRAEGSRAGELVGQLAHGHGVLVDDIPAGDLDILDYRNLVLTAPHTADLFEGTVADNLAVPGSDSSLVPGALHAAACDDILATLPHGELTMVGDGGLRLSGGQRQRIALARTLAADPPVLVLHDPTTAVDPVTEATVAERLRPFRRRRATVVVTASPAMLSACDRVVEL</sequence>
<dbReference type="PANTHER" id="PTHR43394:SF1">
    <property type="entry name" value="ATP-BINDING CASSETTE SUB-FAMILY B MEMBER 10, MITOCHONDRIAL"/>
    <property type="match status" value="1"/>
</dbReference>
<dbReference type="KEGG" id="cpre:Csp1_19500"/>
<dbReference type="SUPFAM" id="SSF90123">
    <property type="entry name" value="ABC transporter transmembrane region"/>
    <property type="match status" value="1"/>
</dbReference>
<comment type="subcellular location">
    <subcellularLocation>
        <location evidence="1">Cell membrane</location>
        <topology evidence="1">Multi-pass membrane protein</topology>
    </subcellularLocation>
</comment>
<feature type="compositionally biased region" description="Low complexity" evidence="5">
    <location>
        <begin position="1"/>
        <end position="10"/>
    </location>
</feature>
<dbReference type="Proteomes" id="UP000247696">
    <property type="component" value="Chromosome"/>
</dbReference>
<dbReference type="GO" id="GO:0015421">
    <property type="term" value="F:ABC-type oligopeptide transporter activity"/>
    <property type="evidence" value="ECO:0007669"/>
    <property type="project" value="TreeGrafter"/>
</dbReference>
<dbReference type="STRING" id="1737425.GCA_900049755_02086"/>